<dbReference type="RefSeq" id="XP_041190206.1">
    <property type="nucleotide sequence ID" value="XM_041336350.1"/>
</dbReference>
<evidence type="ECO:0000313" key="1">
    <source>
        <dbReference type="EMBL" id="KAG1811785.1"/>
    </source>
</evidence>
<dbReference type="EMBL" id="JABBWG010000028">
    <property type="protein sequence ID" value="KAG1811785.1"/>
    <property type="molecule type" value="Genomic_DNA"/>
</dbReference>
<comment type="caution">
    <text evidence="1">The sequence shown here is derived from an EMBL/GenBank/DDBJ whole genome shotgun (WGS) entry which is preliminary data.</text>
</comment>
<dbReference type="AlphaFoldDB" id="A0A9P7JAI6"/>
<dbReference type="OrthoDB" id="432234at2759"/>
<name>A0A9P7JAI6_9AGAM</name>
<keyword evidence="2" id="KW-1185">Reference proteome</keyword>
<reference evidence="1" key="1">
    <citation type="journal article" date="2020" name="New Phytol.">
        <title>Comparative genomics reveals dynamic genome evolution in host specialist ectomycorrhizal fungi.</title>
        <authorList>
            <person name="Lofgren L.A."/>
            <person name="Nguyen N.H."/>
            <person name="Vilgalys R."/>
            <person name="Ruytinx J."/>
            <person name="Liao H.L."/>
            <person name="Branco S."/>
            <person name="Kuo A."/>
            <person name="LaButti K."/>
            <person name="Lipzen A."/>
            <person name="Andreopoulos W."/>
            <person name="Pangilinan J."/>
            <person name="Riley R."/>
            <person name="Hundley H."/>
            <person name="Na H."/>
            <person name="Barry K."/>
            <person name="Grigoriev I.V."/>
            <person name="Stajich J.E."/>
            <person name="Kennedy P.G."/>
        </authorList>
    </citation>
    <scope>NUCLEOTIDE SEQUENCE</scope>
    <source>
        <strain evidence="1">MN1</strain>
    </source>
</reference>
<dbReference type="GeneID" id="64630367"/>
<accession>A0A9P7JAI6</accession>
<dbReference type="Proteomes" id="UP000807769">
    <property type="component" value="Unassembled WGS sequence"/>
</dbReference>
<protein>
    <submittedName>
        <fullName evidence="1">Uncharacterized protein</fullName>
    </submittedName>
</protein>
<organism evidence="1 2">
    <name type="scientific">Suillus subaureus</name>
    <dbReference type="NCBI Taxonomy" id="48587"/>
    <lineage>
        <taxon>Eukaryota</taxon>
        <taxon>Fungi</taxon>
        <taxon>Dikarya</taxon>
        <taxon>Basidiomycota</taxon>
        <taxon>Agaricomycotina</taxon>
        <taxon>Agaricomycetes</taxon>
        <taxon>Agaricomycetidae</taxon>
        <taxon>Boletales</taxon>
        <taxon>Suillineae</taxon>
        <taxon>Suillaceae</taxon>
        <taxon>Suillus</taxon>
    </lineage>
</organism>
<evidence type="ECO:0000313" key="2">
    <source>
        <dbReference type="Proteomes" id="UP000807769"/>
    </source>
</evidence>
<gene>
    <name evidence="1" type="ORF">BJ212DRAFT_1373046</name>
</gene>
<proteinExistence type="predicted"/>
<sequence length="70" mass="8022">MIQRRMAHLKTFFTVRRANFQQVAQNLTKISPAILDSLASKLEREHRFSDLAPAERNAMNLLKQVNTIAA</sequence>